<protein>
    <submittedName>
        <fullName evidence="2">GCN5-related N-acetyltransferase</fullName>
    </submittedName>
</protein>
<dbReference type="InterPro" id="IPR016181">
    <property type="entry name" value="Acyl_CoA_acyltransferase"/>
</dbReference>
<organism evidence="2 3">
    <name type="scientific">Nitrosopumilus maritimus (strain SCM1)</name>
    <dbReference type="NCBI Taxonomy" id="436308"/>
    <lineage>
        <taxon>Archaea</taxon>
        <taxon>Nitrososphaerota</taxon>
        <taxon>Nitrososphaeria</taxon>
        <taxon>Nitrosopumilales</taxon>
        <taxon>Nitrosopumilaceae</taxon>
        <taxon>Nitrosopumilus</taxon>
    </lineage>
</organism>
<dbReference type="eggNOG" id="arCOG00845">
    <property type="taxonomic scope" value="Archaea"/>
</dbReference>
<dbReference type="PROSITE" id="PS51186">
    <property type="entry name" value="GNAT"/>
    <property type="match status" value="1"/>
</dbReference>
<proteinExistence type="predicted"/>
<dbReference type="Gene3D" id="3.40.630.30">
    <property type="match status" value="1"/>
</dbReference>
<reference evidence="2 3" key="1">
    <citation type="journal article" date="2010" name="Proc. Natl. Acad. Sci. U.S.A.">
        <title>Nitrosopumilus maritimus genome reveals unique mechanisms for nitrification and autotrophy in globally distributed marine crenarchaea.</title>
        <authorList>
            <person name="Walker C.B."/>
            <person name="de la Torre J.R."/>
            <person name="Klotz M.G."/>
            <person name="Urakawa H."/>
            <person name="Pinel N."/>
            <person name="Arp D.J."/>
            <person name="Brochier-Armanet C."/>
            <person name="Chain P.S."/>
            <person name="Chan P.P."/>
            <person name="Gollabgir A."/>
            <person name="Hemp J."/>
            <person name="Hugler M."/>
            <person name="Karr E.A."/>
            <person name="Konneke M."/>
            <person name="Shin M."/>
            <person name="Lawton T.J."/>
            <person name="Lowe T."/>
            <person name="Martens-Habbena W."/>
            <person name="Sayavedra-Soto L.A."/>
            <person name="Lang D."/>
            <person name="Sievert S.M."/>
            <person name="Rosenzweig A.C."/>
            <person name="Manning G."/>
            <person name="Stahl D.A."/>
        </authorList>
    </citation>
    <scope>NUCLEOTIDE SEQUENCE [LARGE SCALE GENOMIC DNA]</scope>
    <source>
        <strain evidence="2 3">SCM1</strain>
    </source>
</reference>
<dbReference type="EnsemblBacteria" id="ABX12205">
    <property type="protein sequence ID" value="ABX12205"/>
    <property type="gene ID" value="Nmar_0309"/>
</dbReference>
<name>A9A421_NITMS</name>
<evidence type="ECO:0000313" key="2">
    <source>
        <dbReference type="EMBL" id="ABX12205.1"/>
    </source>
</evidence>
<sequence>MIRNAKPSDKSQVLKFCQNTFSWGDYVEHVWDYWLNEDLLFVYEKQFPVGICHAFFSKNQIWIEGIRVDSNFRKQKIASELVSHVESIGQKNNALFSFMLIDVENSISLSMAKSLKYQLLEIWNFYSLEPKKNSNFDIIFAKSLDASLYPHYVKSWRWLPIDNTIVSELVQQNKIIQSQINGEVSTAILSDSEHFDNTLIVTLFSGSEKTSLQIILFLQNYAIENNYNRIQILSTEKLFDLEFLDHKLSFHLLRKTLD</sequence>
<dbReference type="EMBL" id="CP000866">
    <property type="protein sequence ID" value="ABX12205.1"/>
    <property type="molecule type" value="Genomic_DNA"/>
</dbReference>
<dbReference type="InParanoid" id="A9A421"/>
<dbReference type="PANTHER" id="PTHR43072">
    <property type="entry name" value="N-ACETYLTRANSFERASE"/>
    <property type="match status" value="1"/>
</dbReference>
<dbReference type="STRING" id="436308.Nmar_0309"/>
<feature type="domain" description="N-acetyltransferase" evidence="1">
    <location>
        <begin position="1"/>
        <end position="145"/>
    </location>
</feature>
<gene>
    <name evidence="2" type="ordered locus">Nmar_0309</name>
</gene>
<keyword evidence="3" id="KW-1185">Reference proteome</keyword>
<dbReference type="Pfam" id="PF00583">
    <property type="entry name" value="Acetyltransf_1"/>
    <property type="match status" value="1"/>
</dbReference>
<dbReference type="HOGENOM" id="CLU_951933_0_0_2"/>
<dbReference type="Proteomes" id="UP000000792">
    <property type="component" value="Chromosome"/>
</dbReference>
<evidence type="ECO:0000259" key="1">
    <source>
        <dbReference type="PROSITE" id="PS51186"/>
    </source>
</evidence>
<dbReference type="InterPro" id="IPR000182">
    <property type="entry name" value="GNAT_dom"/>
</dbReference>
<dbReference type="KEGG" id="nmr:Nmar_0309"/>
<dbReference type="GO" id="GO:0016747">
    <property type="term" value="F:acyltransferase activity, transferring groups other than amino-acyl groups"/>
    <property type="evidence" value="ECO:0000318"/>
    <property type="project" value="GO_Central"/>
</dbReference>
<dbReference type="AlphaFoldDB" id="A9A421"/>
<dbReference type="PANTHER" id="PTHR43072:SF52">
    <property type="entry name" value="GCN5-RELATED N-ACETYLTRANSFERASE"/>
    <property type="match status" value="1"/>
</dbReference>
<accession>A9A421</accession>
<dbReference type="SUPFAM" id="SSF55729">
    <property type="entry name" value="Acyl-CoA N-acyltransferases (Nat)"/>
    <property type="match status" value="1"/>
</dbReference>
<dbReference type="RefSeq" id="WP_012214692.1">
    <property type="nucleotide sequence ID" value="NC_010085.1"/>
</dbReference>
<dbReference type="OrthoDB" id="43754at2157"/>
<evidence type="ECO:0000313" key="3">
    <source>
        <dbReference type="Proteomes" id="UP000000792"/>
    </source>
</evidence>
<dbReference type="CDD" id="cd04301">
    <property type="entry name" value="NAT_SF"/>
    <property type="match status" value="1"/>
</dbReference>
<dbReference type="GeneID" id="5773546"/>